<dbReference type="EMBL" id="NKHZ01000010">
    <property type="protein sequence ID" value="PNS21711.1"/>
    <property type="molecule type" value="Genomic_DNA"/>
</dbReference>
<protein>
    <submittedName>
        <fullName evidence="1">Uncharacterized protein</fullName>
    </submittedName>
</protein>
<accession>A0A2K1R345</accession>
<proteinExistence type="predicted"/>
<keyword evidence="2" id="KW-1185">Reference proteome</keyword>
<gene>
    <name evidence="1" type="ORF">CAC42_1565</name>
</gene>
<dbReference type="Proteomes" id="UP000243797">
    <property type="component" value="Unassembled WGS sequence"/>
</dbReference>
<dbReference type="OrthoDB" id="10642478at2759"/>
<name>A0A2K1R345_9PEZI</name>
<evidence type="ECO:0000313" key="2">
    <source>
        <dbReference type="Proteomes" id="UP000243797"/>
    </source>
</evidence>
<organism evidence="1 2">
    <name type="scientific">Sphaceloma murrayae</name>
    <dbReference type="NCBI Taxonomy" id="2082308"/>
    <lineage>
        <taxon>Eukaryota</taxon>
        <taxon>Fungi</taxon>
        <taxon>Dikarya</taxon>
        <taxon>Ascomycota</taxon>
        <taxon>Pezizomycotina</taxon>
        <taxon>Dothideomycetes</taxon>
        <taxon>Dothideomycetidae</taxon>
        <taxon>Myriangiales</taxon>
        <taxon>Elsinoaceae</taxon>
        <taxon>Sphaceloma</taxon>
    </lineage>
</organism>
<dbReference type="InParanoid" id="A0A2K1R345"/>
<evidence type="ECO:0000313" key="1">
    <source>
        <dbReference type="EMBL" id="PNS21711.1"/>
    </source>
</evidence>
<sequence length="390" mass="41224">MKVSIYLIAFSITKAFGGSDQDVKIARLQLQSCNDGYATTAPRTVEFRTTTSTSLDFTGVYNTTITPTVTVLPSAVTSTVVVNITPSGVTSDKSSTQEPVPFATTILDTPRSACQRTVSSYTQATLPASVIPVRPKFTPAVSALQADIRGRARWATVNPSSEALTSASYLASRDCTMLAVVDLFRANTITAPAVTSTATPVTFRVTLTTTLLGISSETVGLSTNTRSTMASCVSEEFITKTYTTSTVTPSPTALACGPENLLNQTVLVPLRIGKAIARFSYGPIVGLTIPNDVAGGAYTYGPNNAYECCRACFLDDACLGSHWLQPNVGCVLYSAGKHNLTGSQSVSIGSFYNAFDTDDGKAKTWSVSEGQSFVLSNGPAGYWGDIAQYQ</sequence>
<reference evidence="1 2" key="1">
    <citation type="submission" date="2017-06" db="EMBL/GenBank/DDBJ databases">
        <title>Draft genome sequence of a variant of Elsinoe murrayae.</title>
        <authorList>
            <person name="Cheng Q."/>
        </authorList>
    </citation>
    <scope>NUCLEOTIDE SEQUENCE [LARGE SCALE GENOMIC DNA]</scope>
    <source>
        <strain evidence="1 2">CQ-2017a</strain>
    </source>
</reference>
<dbReference type="AlphaFoldDB" id="A0A2K1R345"/>
<comment type="caution">
    <text evidence="1">The sequence shown here is derived from an EMBL/GenBank/DDBJ whole genome shotgun (WGS) entry which is preliminary data.</text>
</comment>